<gene>
    <name evidence="3" type="ORF">GGQ83_003657</name>
</gene>
<sequence>MERRTLLRGAALTPLALAPLSLATPRLAAAQAYPSRPIRLVIPWPAGQATDIIGRLIAEGLSPLLGQPVVPDNRAGAGGTIGTDNVAKAAPDGHTLLAASSGPVSVAPLLRRLPFDVERDLAPVAMAGNSPYLLVTRPGFPATNMQEFIAAVRAAPGRYTFASSGAGATAHLVSEAINRRLGFEVTHVPFTGSAAGVAAVAGGHVDYVVETLAATQPVIRSANLRALGISLLNGSALAPDVPPLSRVAGLEGLDLGAWLGLMVPARTPAPIITRLADAMRDVMRNETLVQRMAAAGVEPTYRDTEAFADTLRAQREVFSDVIQRANIRIE</sequence>
<dbReference type="Pfam" id="PF03401">
    <property type="entry name" value="TctC"/>
    <property type="match status" value="1"/>
</dbReference>
<comment type="similarity">
    <text evidence="1">Belongs to the UPF0065 (bug) family.</text>
</comment>
<proteinExistence type="inferred from homology"/>
<keyword evidence="2" id="KW-0732">Signal</keyword>
<keyword evidence="3" id="KW-0675">Receptor</keyword>
<comment type="caution">
    <text evidence="3">The sequence shown here is derived from an EMBL/GenBank/DDBJ whole genome shotgun (WGS) entry which is preliminary data.</text>
</comment>
<dbReference type="Gene3D" id="3.40.190.10">
    <property type="entry name" value="Periplasmic binding protein-like II"/>
    <property type="match status" value="1"/>
</dbReference>
<dbReference type="Gene3D" id="3.40.190.150">
    <property type="entry name" value="Bordetella uptake gene, domain 1"/>
    <property type="match status" value="1"/>
</dbReference>
<dbReference type="EMBL" id="JACIDJ010000008">
    <property type="protein sequence ID" value="MBB3900187.1"/>
    <property type="molecule type" value="Genomic_DNA"/>
</dbReference>
<dbReference type="PROSITE" id="PS51318">
    <property type="entry name" value="TAT"/>
    <property type="match status" value="1"/>
</dbReference>
<accession>A0A840AGP3</accession>
<dbReference type="InterPro" id="IPR006311">
    <property type="entry name" value="TAT_signal"/>
</dbReference>
<reference evidence="3 4" key="1">
    <citation type="submission" date="2020-08" db="EMBL/GenBank/DDBJ databases">
        <title>Genomic Encyclopedia of Type Strains, Phase IV (KMG-IV): sequencing the most valuable type-strain genomes for metagenomic binning, comparative biology and taxonomic classification.</title>
        <authorList>
            <person name="Goeker M."/>
        </authorList>
    </citation>
    <scope>NUCLEOTIDE SEQUENCE [LARGE SCALE GENOMIC DNA]</scope>
    <source>
        <strain evidence="3 4">DSM 19979</strain>
    </source>
</reference>
<evidence type="ECO:0000256" key="1">
    <source>
        <dbReference type="ARBA" id="ARBA00006987"/>
    </source>
</evidence>
<dbReference type="AlphaFoldDB" id="A0A840AGP3"/>
<keyword evidence="4" id="KW-1185">Reference proteome</keyword>
<protein>
    <submittedName>
        <fullName evidence="3">Tripartite-type tricarboxylate transporter receptor subunit TctC</fullName>
    </submittedName>
</protein>
<evidence type="ECO:0000256" key="2">
    <source>
        <dbReference type="SAM" id="SignalP"/>
    </source>
</evidence>
<dbReference type="RefSeq" id="WP_184386417.1">
    <property type="nucleotide sequence ID" value="NZ_JACIDJ010000008.1"/>
</dbReference>
<dbReference type="InterPro" id="IPR005064">
    <property type="entry name" value="BUG"/>
</dbReference>
<evidence type="ECO:0000313" key="3">
    <source>
        <dbReference type="EMBL" id="MBB3900187.1"/>
    </source>
</evidence>
<organism evidence="3 4">
    <name type="scientific">Roseococcus suduntuyensis</name>
    <dbReference type="NCBI Taxonomy" id="455361"/>
    <lineage>
        <taxon>Bacteria</taxon>
        <taxon>Pseudomonadati</taxon>
        <taxon>Pseudomonadota</taxon>
        <taxon>Alphaproteobacteria</taxon>
        <taxon>Acetobacterales</taxon>
        <taxon>Roseomonadaceae</taxon>
        <taxon>Roseococcus</taxon>
    </lineage>
</organism>
<dbReference type="SUPFAM" id="SSF53850">
    <property type="entry name" value="Periplasmic binding protein-like II"/>
    <property type="match status" value="1"/>
</dbReference>
<dbReference type="Proteomes" id="UP000553193">
    <property type="component" value="Unassembled WGS sequence"/>
</dbReference>
<dbReference type="CDD" id="cd07012">
    <property type="entry name" value="PBP2_Bug_TTT"/>
    <property type="match status" value="1"/>
</dbReference>
<evidence type="ECO:0000313" key="4">
    <source>
        <dbReference type="Proteomes" id="UP000553193"/>
    </source>
</evidence>
<dbReference type="PANTHER" id="PTHR42928">
    <property type="entry name" value="TRICARBOXYLATE-BINDING PROTEIN"/>
    <property type="match status" value="1"/>
</dbReference>
<dbReference type="PIRSF" id="PIRSF017082">
    <property type="entry name" value="YflP"/>
    <property type="match status" value="1"/>
</dbReference>
<dbReference type="PANTHER" id="PTHR42928:SF5">
    <property type="entry name" value="BLR1237 PROTEIN"/>
    <property type="match status" value="1"/>
</dbReference>
<name>A0A840AGP3_9PROT</name>
<feature type="chain" id="PRO_5032548981" evidence="2">
    <location>
        <begin position="29"/>
        <end position="330"/>
    </location>
</feature>
<dbReference type="InterPro" id="IPR042100">
    <property type="entry name" value="Bug_dom1"/>
</dbReference>
<feature type="signal peptide" evidence="2">
    <location>
        <begin position="1"/>
        <end position="28"/>
    </location>
</feature>